<dbReference type="SMART" id="SM00422">
    <property type="entry name" value="HTH_MERR"/>
    <property type="match status" value="1"/>
</dbReference>
<keyword evidence="3" id="KW-0238">DNA-binding</keyword>
<dbReference type="PANTHER" id="PTHR30204:SF69">
    <property type="entry name" value="MERR-FAMILY TRANSCRIPTIONAL REGULATOR"/>
    <property type="match status" value="1"/>
</dbReference>
<keyword evidence="4" id="KW-0804">Transcription</keyword>
<dbReference type="Proteomes" id="UP000321306">
    <property type="component" value="Unassembled WGS sequence"/>
</dbReference>
<evidence type="ECO:0000259" key="5">
    <source>
        <dbReference type="PROSITE" id="PS50937"/>
    </source>
</evidence>
<protein>
    <submittedName>
        <fullName evidence="6">Cu(I)-responsive transcriptional regulator</fullName>
    </submittedName>
</protein>
<evidence type="ECO:0000256" key="1">
    <source>
        <dbReference type="ARBA" id="ARBA00022491"/>
    </source>
</evidence>
<dbReference type="RefSeq" id="WP_146892160.1">
    <property type="nucleotide sequence ID" value="NZ_BJXB01000065.1"/>
</dbReference>
<sequence>MAYPIGQLATQTGENIKTLRYWSDFGLLSHTHRPNGYREYLIEAVEEVRFIRKAQRLGLTLQEILTIFTLGRTGMPVCQVVQSGLQHTLENVQQNILELRALESRLVQCLEWAQDLETECLSPQCVIIAQGS</sequence>
<dbReference type="Gene3D" id="1.10.1660.10">
    <property type="match status" value="1"/>
</dbReference>
<evidence type="ECO:0000256" key="2">
    <source>
        <dbReference type="ARBA" id="ARBA00023015"/>
    </source>
</evidence>
<dbReference type="GO" id="GO:0003700">
    <property type="term" value="F:DNA-binding transcription factor activity"/>
    <property type="evidence" value="ECO:0007669"/>
    <property type="project" value="InterPro"/>
</dbReference>
<dbReference type="InterPro" id="IPR009061">
    <property type="entry name" value="DNA-bd_dom_put_sf"/>
</dbReference>
<keyword evidence="2" id="KW-0805">Transcription regulation</keyword>
<dbReference type="InterPro" id="IPR000551">
    <property type="entry name" value="MerR-type_HTH_dom"/>
</dbReference>
<dbReference type="AlphaFoldDB" id="A0A511NBG5"/>
<gene>
    <name evidence="6" type="ORF">DC3_58040</name>
</gene>
<evidence type="ECO:0000256" key="3">
    <source>
        <dbReference type="ARBA" id="ARBA00023125"/>
    </source>
</evidence>
<name>A0A511NBG5_DEIC1</name>
<evidence type="ECO:0000313" key="6">
    <source>
        <dbReference type="EMBL" id="GEM50169.1"/>
    </source>
</evidence>
<dbReference type="EMBL" id="BJXB01000065">
    <property type="protein sequence ID" value="GEM50169.1"/>
    <property type="molecule type" value="Genomic_DNA"/>
</dbReference>
<dbReference type="PRINTS" id="PR00040">
    <property type="entry name" value="HTHMERR"/>
</dbReference>
<dbReference type="PANTHER" id="PTHR30204">
    <property type="entry name" value="REDOX-CYCLING DRUG-SENSING TRANSCRIPTIONAL ACTIVATOR SOXR"/>
    <property type="match status" value="1"/>
</dbReference>
<proteinExistence type="predicted"/>
<keyword evidence="1" id="KW-0678">Repressor</keyword>
<accession>A0A511NBG5</accession>
<organism evidence="6 7">
    <name type="scientific">Deinococcus cellulosilyticus (strain DSM 18568 / NBRC 106333 / KACC 11606 / 5516J-15)</name>
    <dbReference type="NCBI Taxonomy" id="1223518"/>
    <lineage>
        <taxon>Bacteria</taxon>
        <taxon>Thermotogati</taxon>
        <taxon>Deinococcota</taxon>
        <taxon>Deinococci</taxon>
        <taxon>Deinococcales</taxon>
        <taxon>Deinococcaceae</taxon>
        <taxon>Deinococcus</taxon>
    </lineage>
</organism>
<dbReference type="GO" id="GO:0003677">
    <property type="term" value="F:DNA binding"/>
    <property type="evidence" value="ECO:0007669"/>
    <property type="project" value="UniProtKB-KW"/>
</dbReference>
<comment type="caution">
    <text evidence="6">The sequence shown here is derived from an EMBL/GenBank/DDBJ whole genome shotgun (WGS) entry which is preliminary data.</text>
</comment>
<feature type="domain" description="HTH merR-type" evidence="5">
    <location>
        <begin position="2"/>
        <end position="70"/>
    </location>
</feature>
<evidence type="ECO:0000313" key="7">
    <source>
        <dbReference type="Proteomes" id="UP000321306"/>
    </source>
</evidence>
<dbReference type="SUPFAM" id="SSF46955">
    <property type="entry name" value="Putative DNA-binding domain"/>
    <property type="match status" value="1"/>
</dbReference>
<reference evidence="6 7" key="1">
    <citation type="submission" date="2019-07" db="EMBL/GenBank/DDBJ databases">
        <title>Whole genome shotgun sequence of Deinococcus cellulosilyticus NBRC 106333.</title>
        <authorList>
            <person name="Hosoyama A."/>
            <person name="Uohara A."/>
            <person name="Ohji S."/>
            <person name="Ichikawa N."/>
        </authorList>
    </citation>
    <scope>NUCLEOTIDE SEQUENCE [LARGE SCALE GENOMIC DNA]</scope>
    <source>
        <strain evidence="6 7">NBRC 106333</strain>
    </source>
</reference>
<dbReference type="InterPro" id="IPR047057">
    <property type="entry name" value="MerR_fam"/>
</dbReference>
<dbReference type="PROSITE" id="PS50937">
    <property type="entry name" value="HTH_MERR_2"/>
    <property type="match status" value="1"/>
</dbReference>
<evidence type="ECO:0000256" key="4">
    <source>
        <dbReference type="ARBA" id="ARBA00023163"/>
    </source>
</evidence>
<keyword evidence="7" id="KW-1185">Reference proteome</keyword>
<dbReference type="Pfam" id="PF13411">
    <property type="entry name" value="MerR_1"/>
    <property type="match status" value="1"/>
</dbReference>
<dbReference type="OrthoDB" id="9791488at2"/>